<evidence type="ECO:0000313" key="4">
    <source>
        <dbReference type="Proteomes" id="UP000248745"/>
    </source>
</evidence>
<protein>
    <submittedName>
        <fullName evidence="3">DJ-1/PfpI family protein</fullName>
    </submittedName>
</protein>
<sequence length="250" mass="26844">MKNTLSVLLLCAMALMACNGNSDQANAKDPSAGKRTPCDTASYEGKKRVAIIIYDGVEVVDMNGPIDVFLKTNYVVDKYYVYTVAADRSTVYTEDCVTAIQPRFTFDDCPKPDVVVLPGAPMNTIEGLLKDSTFSRTALNWVKKQATDSSVKIMSVCTGGILLGKTGLLNGKTATTHYLALSDMQQMYPQVNVVGGVRYVPAGNIVTTAGITSGIDGALYLVTQFEGQTVADSVAHIMVYNPTCPMRAPN</sequence>
<dbReference type="SUPFAM" id="SSF52317">
    <property type="entry name" value="Class I glutamine amidotransferase-like"/>
    <property type="match status" value="1"/>
</dbReference>
<keyword evidence="1" id="KW-0732">Signal</keyword>
<organism evidence="3 4">
    <name type="scientific">Taibaiella soli</name>
    <dbReference type="NCBI Taxonomy" id="1649169"/>
    <lineage>
        <taxon>Bacteria</taxon>
        <taxon>Pseudomonadati</taxon>
        <taxon>Bacteroidota</taxon>
        <taxon>Chitinophagia</taxon>
        <taxon>Chitinophagales</taxon>
        <taxon>Chitinophagaceae</taxon>
        <taxon>Taibaiella</taxon>
    </lineage>
</organism>
<dbReference type="InterPro" id="IPR052158">
    <property type="entry name" value="INH-QAR"/>
</dbReference>
<dbReference type="RefSeq" id="WP_110998158.1">
    <property type="nucleotide sequence ID" value="NZ_QKTW01000010.1"/>
</dbReference>
<evidence type="ECO:0000313" key="3">
    <source>
        <dbReference type="EMBL" id="PZF73708.1"/>
    </source>
</evidence>
<evidence type="ECO:0000256" key="1">
    <source>
        <dbReference type="SAM" id="SignalP"/>
    </source>
</evidence>
<dbReference type="Gene3D" id="3.40.50.880">
    <property type="match status" value="1"/>
</dbReference>
<dbReference type="PANTHER" id="PTHR43130">
    <property type="entry name" value="ARAC-FAMILY TRANSCRIPTIONAL REGULATOR"/>
    <property type="match status" value="1"/>
</dbReference>
<dbReference type="Proteomes" id="UP000248745">
    <property type="component" value="Unassembled WGS sequence"/>
</dbReference>
<dbReference type="AlphaFoldDB" id="A0A2W2B135"/>
<feature type="domain" description="DJ-1/PfpI" evidence="2">
    <location>
        <begin position="47"/>
        <end position="222"/>
    </location>
</feature>
<accession>A0A2W2B135</accession>
<dbReference type="PROSITE" id="PS51257">
    <property type="entry name" value="PROKAR_LIPOPROTEIN"/>
    <property type="match status" value="1"/>
</dbReference>
<dbReference type="PANTHER" id="PTHR43130:SF3">
    <property type="entry name" value="HTH-TYPE TRANSCRIPTIONAL REGULATOR RV1931C"/>
    <property type="match status" value="1"/>
</dbReference>
<feature type="signal peptide" evidence="1">
    <location>
        <begin position="1"/>
        <end position="27"/>
    </location>
</feature>
<comment type="caution">
    <text evidence="3">The sequence shown here is derived from an EMBL/GenBank/DDBJ whole genome shotgun (WGS) entry which is preliminary data.</text>
</comment>
<dbReference type="CDD" id="cd03139">
    <property type="entry name" value="GATase1_PfpI_2"/>
    <property type="match status" value="1"/>
</dbReference>
<keyword evidence="4" id="KW-1185">Reference proteome</keyword>
<evidence type="ECO:0000259" key="2">
    <source>
        <dbReference type="Pfam" id="PF01965"/>
    </source>
</evidence>
<gene>
    <name evidence="3" type="ORF">DN068_06850</name>
</gene>
<reference evidence="3 4" key="1">
    <citation type="submission" date="2018-06" db="EMBL/GenBank/DDBJ databases">
        <title>Mucibacter soli gen. nov., sp. nov., a new member of the family Chitinophagaceae producing mucin.</title>
        <authorList>
            <person name="Kim M.-K."/>
            <person name="Park S."/>
            <person name="Kim T.-S."/>
            <person name="Joung Y."/>
            <person name="Han J.-H."/>
            <person name="Kim S.B."/>
        </authorList>
    </citation>
    <scope>NUCLEOTIDE SEQUENCE [LARGE SCALE GENOMIC DNA]</scope>
    <source>
        <strain evidence="3 4">R1-15</strain>
    </source>
</reference>
<feature type="chain" id="PRO_5016135758" evidence="1">
    <location>
        <begin position="28"/>
        <end position="250"/>
    </location>
</feature>
<dbReference type="Pfam" id="PF01965">
    <property type="entry name" value="DJ-1_PfpI"/>
    <property type="match status" value="1"/>
</dbReference>
<dbReference type="EMBL" id="QKTW01000010">
    <property type="protein sequence ID" value="PZF73708.1"/>
    <property type="molecule type" value="Genomic_DNA"/>
</dbReference>
<dbReference type="InterPro" id="IPR029062">
    <property type="entry name" value="Class_I_gatase-like"/>
</dbReference>
<dbReference type="InterPro" id="IPR002818">
    <property type="entry name" value="DJ-1/PfpI"/>
</dbReference>
<proteinExistence type="predicted"/>
<dbReference type="OrthoDB" id="6382410at2"/>
<name>A0A2W2B135_9BACT</name>